<name>A0A8S5TN20_9CAUD</name>
<dbReference type="EMBL" id="BK032862">
    <property type="protein sequence ID" value="DAF64532.1"/>
    <property type="molecule type" value="Genomic_DNA"/>
</dbReference>
<accession>A0A8S5TN20</accession>
<proteinExistence type="predicted"/>
<evidence type="ECO:0000313" key="1">
    <source>
        <dbReference type="EMBL" id="DAF64532.1"/>
    </source>
</evidence>
<reference evidence="1" key="1">
    <citation type="journal article" date="2021" name="Proc. Natl. Acad. Sci. U.S.A.">
        <title>A Catalog of Tens of Thousands of Viruses from Human Metagenomes Reveals Hidden Associations with Chronic Diseases.</title>
        <authorList>
            <person name="Tisza M.J."/>
            <person name="Buck C.B."/>
        </authorList>
    </citation>
    <scope>NUCLEOTIDE SEQUENCE</scope>
    <source>
        <strain evidence="1">Ctu6J18</strain>
    </source>
</reference>
<sequence length="41" mass="4760">MTQEEYARLQAELESPATKMIMQSMSSIEMNVAMMQEMMEV</sequence>
<organism evidence="1">
    <name type="scientific">Myoviridae sp. ctu6J18</name>
    <dbReference type="NCBI Taxonomy" id="2827714"/>
    <lineage>
        <taxon>Viruses</taxon>
        <taxon>Duplodnaviria</taxon>
        <taxon>Heunggongvirae</taxon>
        <taxon>Uroviricota</taxon>
        <taxon>Caudoviricetes</taxon>
    </lineage>
</organism>
<protein>
    <submittedName>
        <fullName evidence="1">Uncharacterized protein</fullName>
    </submittedName>
</protein>